<evidence type="ECO:0000256" key="1">
    <source>
        <dbReference type="SAM" id="MobiDB-lite"/>
    </source>
</evidence>
<accession>A0AAW1ST25</accession>
<dbReference type="AlphaFoldDB" id="A0AAW1ST25"/>
<evidence type="ECO:0000313" key="4">
    <source>
        <dbReference type="Proteomes" id="UP001485043"/>
    </source>
</evidence>
<feature type="region of interest" description="Disordered" evidence="1">
    <location>
        <begin position="1"/>
        <end position="78"/>
    </location>
</feature>
<evidence type="ECO:0000313" key="3">
    <source>
        <dbReference type="EMBL" id="KAK9857159.1"/>
    </source>
</evidence>
<feature type="compositionally biased region" description="Basic residues" evidence="1">
    <location>
        <begin position="9"/>
        <end position="26"/>
    </location>
</feature>
<feature type="domain" description="Heterogeneous nuclear ribonucleoprotein Q acidic" evidence="2">
    <location>
        <begin position="160"/>
        <end position="228"/>
    </location>
</feature>
<dbReference type="Pfam" id="PF18360">
    <property type="entry name" value="hnRNP_Q_AcD"/>
    <property type="match status" value="2"/>
</dbReference>
<feature type="domain" description="Heterogeneous nuclear ribonucleoprotein Q acidic" evidence="2">
    <location>
        <begin position="83"/>
        <end position="145"/>
    </location>
</feature>
<reference evidence="3 4" key="1">
    <citation type="journal article" date="2024" name="Nat. Commun.">
        <title>Phylogenomics reveals the evolutionary origins of lichenization in chlorophyte algae.</title>
        <authorList>
            <person name="Puginier C."/>
            <person name="Libourel C."/>
            <person name="Otte J."/>
            <person name="Skaloud P."/>
            <person name="Haon M."/>
            <person name="Grisel S."/>
            <person name="Petersen M."/>
            <person name="Berrin J.G."/>
            <person name="Delaux P.M."/>
            <person name="Dal Grande F."/>
            <person name="Keller J."/>
        </authorList>
    </citation>
    <scope>NUCLEOTIDE SEQUENCE [LARGE SCALE GENOMIC DNA]</scope>
    <source>
        <strain evidence="3 4">SAG 2523</strain>
    </source>
</reference>
<keyword evidence="4" id="KW-1185">Reference proteome</keyword>
<comment type="caution">
    <text evidence="3">The sequence shown here is derived from an EMBL/GenBank/DDBJ whole genome shotgun (WGS) entry which is preliminary data.</text>
</comment>
<proteinExistence type="predicted"/>
<name>A0AAW1ST25_9CHLO</name>
<dbReference type="CDD" id="cd21039">
    <property type="entry name" value="NURR"/>
    <property type="match status" value="2"/>
</dbReference>
<protein>
    <recommendedName>
        <fullName evidence="2">Heterogeneous nuclear ribonucleoprotein Q acidic domain-containing protein</fullName>
    </recommendedName>
</protein>
<sequence length="276" mass="30944">MSDRSASRSPRRRASRSPSRSPRRAVSRSLTPVRDSRSRSRGRTPVRSVSRSPKRSRSIRSVSRSPPRRRSRSRSADYSRDWRKKLERLIDRGYCHRRDVDSATMDALEDMTEGEAECAVQRFSEANFSRISNKSGFFMGIIRRVKEDGPDKGSGDLDILPRPVRYRLRDLLDDGRLTKEDVDMRMCKTLADMPSDLALEAVDKFAMASLDTVRSKTGFMMGIIKRVQADAYAPRYGGRGGGYDRGYGGGSRYGGGGGHDRGYGGGGYGGGRDRYY</sequence>
<evidence type="ECO:0000259" key="2">
    <source>
        <dbReference type="Pfam" id="PF18360"/>
    </source>
</evidence>
<dbReference type="EMBL" id="JALJOV010000989">
    <property type="protein sequence ID" value="KAK9857159.1"/>
    <property type="molecule type" value="Genomic_DNA"/>
</dbReference>
<organism evidence="3 4">
    <name type="scientific">Apatococcus fuscideae</name>
    <dbReference type="NCBI Taxonomy" id="2026836"/>
    <lineage>
        <taxon>Eukaryota</taxon>
        <taxon>Viridiplantae</taxon>
        <taxon>Chlorophyta</taxon>
        <taxon>core chlorophytes</taxon>
        <taxon>Trebouxiophyceae</taxon>
        <taxon>Chlorellales</taxon>
        <taxon>Chlorellaceae</taxon>
        <taxon>Apatococcus</taxon>
    </lineage>
</organism>
<gene>
    <name evidence="3" type="ORF">WJX84_003380</name>
</gene>
<dbReference type="Proteomes" id="UP001485043">
    <property type="component" value="Unassembled WGS sequence"/>
</dbReference>
<dbReference type="InterPro" id="IPR041337">
    <property type="entry name" value="hnRNP_Q_AcD"/>
</dbReference>